<evidence type="ECO:0000256" key="2">
    <source>
        <dbReference type="ARBA" id="ARBA00005182"/>
    </source>
</evidence>
<keyword evidence="10 11" id="KW-0012">Acyltransferase</keyword>
<evidence type="ECO:0000256" key="8">
    <source>
        <dbReference type="ARBA" id="ARBA00022989"/>
    </source>
</evidence>
<evidence type="ECO:0000256" key="9">
    <source>
        <dbReference type="ARBA" id="ARBA00023136"/>
    </source>
</evidence>
<evidence type="ECO:0000256" key="11">
    <source>
        <dbReference type="PIRNR" id="PIRNR016636"/>
    </source>
</evidence>
<comment type="pathway">
    <text evidence="2 11">Glycan biosynthesis; alginate biosynthesis.</text>
</comment>
<dbReference type="PANTHER" id="PTHR13285">
    <property type="entry name" value="ACYLTRANSFERASE"/>
    <property type="match status" value="1"/>
</dbReference>
<comment type="subcellular location">
    <subcellularLocation>
        <location evidence="11">Cell inner membrane</location>
    </subcellularLocation>
    <subcellularLocation>
        <location evidence="1">Cell membrane</location>
        <topology evidence="1">Multi-pass membrane protein</topology>
    </subcellularLocation>
</comment>
<evidence type="ECO:0000256" key="7">
    <source>
        <dbReference type="ARBA" id="ARBA00022841"/>
    </source>
</evidence>
<dbReference type="EC" id="2.3.1.-" evidence="11"/>
<dbReference type="EMBL" id="JAULRT010000062">
    <property type="protein sequence ID" value="MDO3383566.1"/>
    <property type="molecule type" value="Genomic_DNA"/>
</dbReference>
<name>A0ABT8THJ0_9GAMM</name>
<dbReference type="PIRSF" id="PIRSF016636">
    <property type="entry name" value="AlgI_DltB"/>
    <property type="match status" value="1"/>
</dbReference>
<evidence type="ECO:0000256" key="1">
    <source>
        <dbReference type="ARBA" id="ARBA00004651"/>
    </source>
</evidence>
<evidence type="ECO:0000313" key="14">
    <source>
        <dbReference type="Proteomes" id="UP001168380"/>
    </source>
</evidence>
<sequence>MQFDSLTFIVFFALVALSYRCVGDWGHRKNLLLLSSYVFYAAWNPLFLPLLVTTSFLDWYLAGFLAKETNPVKRKYWLWAIIAINLGVLTYFKYAFFISSSLANAAQALGMDWTAEPFSIVLPIGISFYTFHSLSYCIDIYRRKFDPVESLRDYLLYVSFFPQLVAGPIVRWSEMKSQIQSPRRMTTSSTGLGLCLMILGLFEKIVLADTIFAPVADAYFSASIDQTAQQGWVATLAFSGQIFCDFAGYTTCALGAALILGFRLPINFLNPYTALGFSDFWRRWHITLSSWLRDYLYIGLGGSRGGKFRTARNLMLTMLIGGLWHGAAWTFVVWGGLHGLLLILERALGSILPTTIKNTALSRWCYRLCTLLCVLVTWVWFRSPSLEEALHSTVLLFDLPQLLNSTTDMSGAEWLALTSALGLIAGQWLMGDRQAAEVIVKTPTVLVGLLTGALLALIILSPGESHAFIYFQF</sequence>
<reference evidence="13" key="1">
    <citation type="submission" date="2023-07" db="EMBL/GenBank/DDBJ databases">
        <title>Gilvimarinus algae sp. nov., isolated from the surface of Kelp.</title>
        <authorList>
            <person name="Sun Y.Y."/>
            <person name="Gong Y."/>
            <person name="Du Z.J."/>
        </authorList>
    </citation>
    <scope>NUCLEOTIDE SEQUENCE</scope>
    <source>
        <strain evidence="13">SDUM040014</strain>
    </source>
</reference>
<keyword evidence="6 11" id="KW-0812">Transmembrane</keyword>
<feature type="transmembrane region" description="Helical" evidence="12">
    <location>
        <begin position="185"/>
        <end position="202"/>
    </location>
</feature>
<evidence type="ECO:0000256" key="6">
    <source>
        <dbReference type="ARBA" id="ARBA00022692"/>
    </source>
</evidence>
<feature type="transmembrane region" description="Helical" evidence="12">
    <location>
        <begin position="414"/>
        <end position="431"/>
    </location>
</feature>
<dbReference type="Proteomes" id="UP001168380">
    <property type="component" value="Unassembled WGS sequence"/>
</dbReference>
<keyword evidence="4 11" id="KW-1003">Cell membrane</keyword>
<dbReference type="InterPro" id="IPR024194">
    <property type="entry name" value="Ac/AlaTfrase_AlgI/DltB"/>
</dbReference>
<evidence type="ECO:0000256" key="5">
    <source>
        <dbReference type="ARBA" id="ARBA00022679"/>
    </source>
</evidence>
<dbReference type="PANTHER" id="PTHR13285:SF23">
    <property type="entry name" value="TEICHOIC ACID D-ALANYLTRANSFERASE"/>
    <property type="match status" value="1"/>
</dbReference>
<dbReference type="InterPro" id="IPR051085">
    <property type="entry name" value="MB_O-acyltransferase"/>
</dbReference>
<comment type="caution">
    <text evidence="13">The sequence shown here is derived from an EMBL/GenBank/DDBJ whole genome shotgun (WGS) entry which is preliminary data.</text>
</comment>
<dbReference type="GO" id="GO:0016746">
    <property type="term" value="F:acyltransferase activity"/>
    <property type="evidence" value="ECO:0007669"/>
    <property type="project" value="UniProtKB-KW"/>
</dbReference>
<comment type="similarity">
    <text evidence="3 11">Belongs to the membrane-bound acyltransferase family.</text>
</comment>
<feature type="transmembrane region" description="Helical" evidence="12">
    <location>
        <begin position="364"/>
        <end position="381"/>
    </location>
</feature>
<evidence type="ECO:0000256" key="3">
    <source>
        <dbReference type="ARBA" id="ARBA00010323"/>
    </source>
</evidence>
<dbReference type="RefSeq" id="WP_302714415.1">
    <property type="nucleotide sequence ID" value="NZ_JAULRT010000062.1"/>
</dbReference>
<keyword evidence="7 11" id="KW-0016">Alginate biosynthesis</keyword>
<evidence type="ECO:0000256" key="10">
    <source>
        <dbReference type="ARBA" id="ARBA00023315"/>
    </source>
</evidence>
<dbReference type="InterPro" id="IPR028362">
    <property type="entry name" value="AlgI"/>
</dbReference>
<accession>A0ABT8THJ0</accession>
<dbReference type="PIRSF" id="PIRSF500217">
    <property type="entry name" value="AlgI"/>
    <property type="match status" value="1"/>
</dbReference>
<feature type="transmembrane region" description="Helical" evidence="12">
    <location>
        <begin position="118"/>
        <end position="142"/>
    </location>
</feature>
<keyword evidence="8 12" id="KW-1133">Transmembrane helix</keyword>
<gene>
    <name evidence="13" type="ORF">QWI16_15400</name>
</gene>
<protein>
    <recommendedName>
        <fullName evidence="11">Probable alginate O-acetylase</fullName>
        <ecNumber evidence="11">2.3.1.-</ecNumber>
    </recommendedName>
</protein>
<evidence type="ECO:0000256" key="12">
    <source>
        <dbReference type="SAM" id="Phobius"/>
    </source>
</evidence>
<keyword evidence="9 11" id="KW-0472">Membrane</keyword>
<feature type="transmembrane region" description="Helical" evidence="12">
    <location>
        <begin position="438"/>
        <end position="460"/>
    </location>
</feature>
<keyword evidence="11" id="KW-0997">Cell inner membrane</keyword>
<keyword evidence="14" id="KW-1185">Reference proteome</keyword>
<dbReference type="InterPro" id="IPR004299">
    <property type="entry name" value="MBOAT_fam"/>
</dbReference>
<dbReference type="Pfam" id="PF03062">
    <property type="entry name" value="MBOAT"/>
    <property type="match status" value="1"/>
</dbReference>
<evidence type="ECO:0000256" key="4">
    <source>
        <dbReference type="ARBA" id="ARBA00022475"/>
    </source>
</evidence>
<feature type="transmembrane region" description="Helical" evidence="12">
    <location>
        <begin position="47"/>
        <end position="65"/>
    </location>
</feature>
<feature type="transmembrane region" description="Helical" evidence="12">
    <location>
        <begin position="77"/>
        <end position="98"/>
    </location>
</feature>
<evidence type="ECO:0000313" key="13">
    <source>
        <dbReference type="EMBL" id="MDO3383566.1"/>
    </source>
</evidence>
<keyword evidence="5 11" id="KW-0808">Transferase</keyword>
<organism evidence="13 14">
    <name type="scientific">Gilvimarinus algae</name>
    <dbReference type="NCBI Taxonomy" id="3058037"/>
    <lineage>
        <taxon>Bacteria</taxon>
        <taxon>Pseudomonadati</taxon>
        <taxon>Pseudomonadota</taxon>
        <taxon>Gammaproteobacteria</taxon>
        <taxon>Cellvibrionales</taxon>
        <taxon>Cellvibrionaceae</taxon>
        <taxon>Gilvimarinus</taxon>
    </lineage>
</organism>
<feature type="transmembrane region" description="Helical" evidence="12">
    <location>
        <begin position="323"/>
        <end position="344"/>
    </location>
</feature>
<proteinExistence type="inferred from homology"/>